<keyword evidence="3" id="KW-1185">Reference proteome</keyword>
<evidence type="ECO:0000256" key="1">
    <source>
        <dbReference type="SAM" id="Phobius"/>
    </source>
</evidence>
<keyword evidence="1" id="KW-0812">Transmembrane</keyword>
<dbReference type="EMBL" id="BAAAEM010000003">
    <property type="protein sequence ID" value="GAA0484795.1"/>
    <property type="molecule type" value="Genomic_DNA"/>
</dbReference>
<protein>
    <submittedName>
        <fullName evidence="2">Uncharacterized protein</fullName>
    </submittedName>
</protein>
<dbReference type="RefSeq" id="WP_229955335.1">
    <property type="nucleotide sequence ID" value="NZ_BAAAEM010000003.1"/>
</dbReference>
<keyword evidence="1" id="KW-0472">Membrane</keyword>
<gene>
    <name evidence="2" type="ORF">GCM10009096_29300</name>
</gene>
<proteinExistence type="predicted"/>
<dbReference type="Proteomes" id="UP001500713">
    <property type="component" value="Unassembled WGS sequence"/>
</dbReference>
<organism evidence="2 3">
    <name type="scientific">Parasphingorhabdus litoris</name>
    <dbReference type="NCBI Taxonomy" id="394733"/>
    <lineage>
        <taxon>Bacteria</taxon>
        <taxon>Pseudomonadati</taxon>
        <taxon>Pseudomonadota</taxon>
        <taxon>Alphaproteobacteria</taxon>
        <taxon>Sphingomonadales</taxon>
        <taxon>Sphingomonadaceae</taxon>
        <taxon>Parasphingorhabdus</taxon>
    </lineage>
</organism>
<name>A0ABP3KPZ9_9SPHN</name>
<reference evidence="3" key="1">
    <citation type="journal article" date="2019" name="Int. J. Syst. Evol. Microbiol.">
        <title>The Global Catalogue of Microorganisms (GCM) 10K type strain sequencing project: providing services to taxonomists for standard genome sequencing and annotation.</title>
        <authorList>
            <consortium name="The Broad Institute Genomics Platform"/>
            <consortium name="The Broad Institute Genome Sequencing Center for Infectious Disease"/>
            <person name="Wu L."/>
            <person name="Ma J."/>
        </authorList>
    </citation>
    <scope>NUCLEOTIDE SEQUENCE [LARGE SCALE GENOMIC DNA]</scope>
    <source>
        <strain evidence="3">JCM 14162</strain>
    </source>
</reference>
<evidence type="ECO:0000313" key="3">
    <source>
        <dbReference type="Proteomes" id="UP001500713"/>
    </source>
</evidence>
<evidence type="ECO:0000313" key="2">
    <source>
        <dbReference type="EMBL" id="GAA0484795.1"/>
    </source>
</evidence>
<keyword evidence="1" id="KW-1133">Transmembrane helix</keyword>
<feature type="transmembrane region" description="Helical" evidence="1">
    <location>
        <begin position="7"/>
        <end position="26"/>
    </location>
</feature>
<accession>A0ABP3KPZ9</accession>
<sequence length="64" mass="7019">MQFVLKNILHFMPLIFGIGFLGPLLAQIMQMLGWQAPLGLAPLTLGLIIGGAWGVFAQIKGRWI</sequence>
<feature type="transmembrane region" description="Helical" evidence="1">
    <location>
        <begin position="38"/>
        <end position="59"/>
    </location>
</feature>
<comment type="caution">
    <text evidence="2">The sequence shown here is derived from an EMBL/GenBank/DDBJ whole genome shotgun (WGS) entry which is preliminary data.</text>
</comment>